<gene>
    <name evidence="1" type="ORF">SC09_contig8orf00139</name>
</gene>
<dbReference type="RefSeq" id="WP_226466438.1">
    <property type="nucleotide sequence ID" value="NZ_CP061871.1"/>
</dbReference>
<protein>
    <submittedName>
        <fullName evidence="1">Uncharacterized protein</fullName>
    </submittedName>
</protein>
<reference evidence="1 2" key="1">
    <citation type="submission" date="2014-12" db="EMBL/GenBank/DDBJ databases">
        <title>Comparative genome analysis of Bacillus coagulans HM-08, Clostridium butyricum HM-68, Bacillus subtilis HM-66 and Bacillus licheniformis BL-09.</title>
        <authorList>
            <person name="Zhang H."/>
        </authorList>
    </citation>
    <scope>NUCLEOTIDE SEQUENCE [LARGE SCALE GENOMIC DNA]</scope>
    <source>
        <strain evidence="1 2">HM-66</strain>
    </source>
</reference>
<organism evidence="1 2">
    <name type="scientific">Bacillus subtilis</name>
    <dbReference type="NCBI Taxonomy" id="1423"/>
    <lineage>
        <taxon>Bacteria</taxon>
        <taxon>Bacillati</taxon>
        <taxon>Bacillota</taxon>
        <taxon>Bacilli</taxon>
        <taxon>Bacillales</taxon>
        <taxon>Bacillaceae</taxon>
        <taxon>Bacillus</taxon>
    </lineage>
</organism>
<dbReference type="PATRIC" id="fig|1423.173.peg.4940"/>
<evidence type="ECO:0000313" key="1">
    <source>
        <dbReference type="EMBL" id="KIU04485.1"/>
    </source>
</evidence>
<dbReference type="Proteomes" id="UP000032247">
    <property type="component" value="Unassembled WGS sequence"/>
</dbReference>
<dbReference type="AlphaFoldDB" id="A0A0D1K8N1"/>
<proteinExistence type="predicted"/>
<accession>A0A0D1K8N1</accession>
<dbReference type="EMBL" id="JXBC01000014">
    <property type="protein sequence ID" value="KIU04485.1"/>
    <property type="molecule type" value="Genomic_DNA"/>
</dbReference>
<evidence type="ECO:0000313" key="2">
    <source>
        <dbReference type="Proteomes" id="UP000032247"/>
    </source>
</evidence>
<sequence>MAKTTVKQYKSLEEMNEAMKKVVEEGFELDRPWDGGWKLKHSDGREALVNVHINEVTFIGEAVFEARGILAGIIKNPKGNVYNVLNEIRDIIGYYEMEKDLEKRNEYIIIDHWVMENVEEGYWGVYYKKGHQCVVNTSSKAERFKNGFFKMEGE</sequence>
<name>A0A0D1K8N1_BACIU</name>
<comment type="caution">
    <text evidence="1">The sequence shown here is derived from an EMBL/GenBank/DDBJ whole genome shotgun (WGS) entry which is preliminary data.</text>
</comment>